<dbReference type="GO" id="GO:0008803">
    <property type="term" value="F:bis(5'-nucleosyl)-tetraphosphatase (symmetrical) activity"/>
    <property type="evidence" value="ECO:0007669"/>
    <property type="project" value="TreeGrafter"/>
</dbReference>
<comment type="caution">
    <text evidence="2">The sequence shown here is derived from an EMBL/GenBank/DDBJ whole genome shotgun (WGS) entry which is preliminary data.</text>
</comment>
<sequence length="265" mass="30693">MKNNGKIMKKLQYLFEKTTHNLDRSTGRVLFAGDIHGHYSDFMRELEKLKFEPNKDVVYSLGDLTDRGKENLQCLELINEDWFKAMLGNHDLFMLLFLITGENEGSLPGRMWFSPRTGGAWFKDLNSAQKERVRELAQILSLKPSARQVDIHHSNGLTRFGLVHAEVPNNDWDFVLDKKKLENHADVVTESRKKIKSFVHDRVKVHDIPHVKNIDILISGHSIVNKPLWLHNHLYIDTGSYKPDGYISVLDQEEIRLSKKMYSIS</sequence>
<accession>A0A5B1BYT5</accession>
<evidence type="ECO:0000313" key="2">
    <source>
        <dbReference type="EMBL" id="KAA1253141.1"/>
    </source>
</evidence>
<proteinExistence type="predicted"/>
<dbReference type="GO" id="GO:0110154">
    <property type="term" value="P:RNA decapping"/>
    <property type="evidence" value="ECO:0007669"/>
    <property type="project" value="TreeGrafter"/>
</dbReference>
<protein>
    <recommendedName>
        <fullName evidence="1">Calcineurin-like phosphoesterase domain-containing protein</fullName>
    </recommendedName>
</protein>
<dbReference type="Gene3D" id="3.60.21.10">
    <property type="match status" value="1"/>
</dbReference>
<evidence type="ECO:0000259" key="1">
    <source>
        <dbReference type="Pfam" id="PF00149"/>
    </source>
</evidence>
<dbReference type="Pfam" id="PF00149">
    <property type="entry name" value="Metallophos"/>
    <property type="match status" value="1"/>
</dbReference>
<organism evidence="2 3">
    <name type="scientific">Vibrio cholerae</name>
    <dbReference type="NCBI Taxonomy" id="666"/>
    <lineage>
        <taxon>Bacteria</taxon>
        <taxon>Pseudomonadati</taxon>
        <taxon>Pseudomonadota</taxon>
        <taxon>Gammaproteobacteria</taxon>
        <taxon>Vibrionales</taxon>
        <taxon>Vibrionaceae</taxon>
        <taxon>Vibrio</taxon>
    </lineage>
</organism>
<dbReference type="EMBL" id="VUAA01000027">
    <property type="protein sequence ID" value="KAA1253141.1"/>
    <property type="molecule type" value="Genomic_DNA"/>
</dbReference>
<dbReference type="GO" id="GO:0005737">
    <property type="term" value="C:cytoplasm"/>
    <property type="evidence" value="ECO:0007669"/>
    <property type="project" value="TreeGrafter"/>
</dbReference>
<evidence type="ECO:0000313" key="3">
    <source>
        <dbReference type="Proteomes" id="UP000323225"/>
    </source>
</evidence>
<dbReference type="SUPFAM" id="SSF56300">
    <property type="entry name" value="Metallo-dependent phosphatases"/>
    <property type="match status" value="1"/>
</dbReference>
<gene>
    <name evidence="2" type="ORF">F0M16_19075</name>
</gene>
<name>A0A5B1BYT5_VIBCL</name>
<dbReference type="AlphaFoldDB" id="A0A5B1BYT5"/>
<feature type="domain" description="Calcineurin-like phosphoesterase" evidence="1">
    <location>
        <begin position="28"/>
        <end position="222"/>
    </location>
</feature>
<dbReference type="Proteomes" id="UP000323225">
    <property type="component" value="Unassembled WGS sequence"/>
</dbReference>
<reference evidence="2 3" key="1">
    <citation type="submission" date="2019-09" db="EMBL/GenBank/DDBJ databases">
        <authorList>
            <person name="Kritzky A."/>
            <person name="Schelkanova E.Y."/>
            <person name="Alkhova Z.V."/>
            <person name="Smirnova N.I."/>
        </authorList>
    </citation>
    <scope>NUCLEOTIDE SEQUENCE [LARGE SCALE GENOMIC DNA]</scope>
    <source>
        <strain evidence="2 3">M1526</strain>
    </source>
</reference>
<dbReference type="InterPro" id="IPR004843">
    <property type="entry name" value="Calcineurin-like_PHP"/>
</dbReference>
<dbReference type="PANTHER" id="PTHR42850:SF11">
    <property type="entry name" value="BIS(5'-NUCLEOSYL)-TETRAPHOSPHATASE [SYMMETRICAL]"/>
    <property type="match status" value="1"/>
</dbReference>
<dbReference type="GO" id="GO:0016791">
    <property type="term" value="F:phosphatase activity"/>
    <property type="evidence" value="ECO:0007669"/>
    <property type="project" value="TreeGrafter"/>
</dbReference>
<dbReference type="PANTHER" id="PTHR42850">
    <property type="entry name" value="METALLOPHOSPHOESTERASE"/>
    <property type="match status" value="1"/>
</dbReference>
<dbReference type="InterPro" id="IPR029052">
    <property type="entry name" value="Metallo-depent_PP-like"/>
</dbReference>
<dbReference type="InterPro" id="IPR050126">
    <property type="entry name" value="Ap4A_hydrolase"/>
</dbReference>